<keyword evidence="1" id="KW-0472">Membrane</keyword>
<gene>
    <name evidence="2" type="ORF">H9747_03930</name>
</gene>
<protein>
    <submittedName>
        <fullName evidence="2">ABC transporter permease</fullName>
    </submittedName>
</protein>
<feature type="transmembrane region" description="Helical" evidence="1">
    <location>
        <begin position="98"/>
        <end position="125"/>
    </location>
</feature>
<feature type="transmembrane region" description="Helical" evidence="1">
    <location>
        <begin position="145"/>
        <end position="167"/>
    </location>
</feature>
<feature type="transmembrane region" description="Helical" evidence="1">
    <location>
        <begin position="20"/>
        <end position="38"/>
    </location>
</feature>
<accession>A0A9D1PBD5</accession>
<evidence type="ECO:0000256" key="1">
    <source>
        <dbReference type="SAM" id="Phobius"/>
    </source>
</evidence>
<sequence>MNLLTLFSIELKKIRRTHIFWILLIPLILLWIPAVLNVDSNFSNAAGLSPEMNFFFQMYLGMSWFLYPASLVVITVMLNQLERTNQGILKMLSLPVSAAGLCLGKFLILLLLSAFQMVFMAVLYYPAAAMASHSTGYDFILPLSTVLYETLVIYINSIPMAAFYWLIAVCIRTSVFSVGIGLATIVPTVLFINTKFWFAYPMCYPFYIMSQLLEQPQTQVYNLSIDLFPLVPVAVAVTLVCLILSCLCFGRSERR</sequence>
<keyword evidence="1" id="KW-0812">Transmembrane</keyword>
<feature type="transmembrane region" description="Helical" evidence="1">
    <location>
        <begin position="174"/>
        <end position="192"/>
    </location>
</feature>
<reference evidence="2" key="1">
    <citation type="journal article" date="2021" name="PeerJ">
        <title>Extensive microbial diversity within the chicken gut microbiome revealed by metagenomics and culture.</title>
        <authorList>
            <person name="Gilroy R."/>
            <person name="Ravi A."/>
            <person name="Getino M."/>
            <person name="Pursley I."/>
            <person name="Horton D.L."/>
            <person name="Alikhan N.F."/>
            <person name="Baker D."/>
            <person name="Gharbi K."/>
            <person name="Hall N."/>
            <person name="Watson M."/>
            <person name="Adriaenssens E.M."/>
            <person name="Foster-Nyarko E."/>
            <person name="Jarju S."/>
            <person name="Secka A."/>
            <person name="Antonio M."/>
            <person name="Oren A."/>
            <person name="Chaudhuri R.R."/>
            <person name="La Ragione R."/>
            <person name="Hildebrand F."/>
            <person name="Pallen M.J."/>
        </authorList>
    </citation>
    <scope>NUCLEOTIDE SEQUENCE</scope>
    <source>
        <strain evidence="2">CHK195-9823</strain>
    </source>
</reference>
<dbReference type="Pfam" id="PF12730">
    <property type="entry name" value="ABC2_membrane_4"/>
    <property type="match status" value="1"/>
</dbReference>
<keyword evidence="1" id="KW-1133">Transmembrane helix</keyword>
<feature type="transmembrane region" description="Helical" evidence="1">
    <location>
        <begin position="58"/>
        <end position="78"/>
    </location>
</feature>
<dbReference type="Proteomes" id="UP000886814">
    <property type="component" value="Unassembled WGS sequence"/>
</dbReference>
<organism evidence="2 3">
    <name type="scientific">Candidatus Blautia stercorigallinarum</name>
    <dbReference type="NCBI Taxonomy" id="2838501"/>
    <lineage>
        <taxon>Bacteria</taxon>
        <taxon>Bacillati</taxon>
        <taxon>Bacillota</taxon>
        <taxon>Clostridia</taxon>
        <taxon>Lachnospirales</taxon>
        <taxon>Lachnospiraceae</taxon>
        <taxon>Blautia</taxon>
    </lineage>
</organism>
<evidence type="ECO:0000313" key="3">
    <source>
        <dbReference type="Proteomes" id="UP000886814"/>
    </source>
</evidence>
<dbReference type="CDD" id="cd21809">
    <property type="entry name" value="ABC-2_lan_permease-like"/>
    <property type="match status" value="1"/>
</dbReference>
<reference evidence="2" key="2">
    <citation type="submission" date="2021-04" db="EMBL/GenBank/DDBJ databases">
        <authorList>
            <person name="Gilroy R."/>
        </authorList>
    </citation>
    <scope>NUCLEOTIDE SEQUENCE</scope>
    <source>
        <strain evidence="2">CHK195-9823</strain>
    </source>
</reference>
<name>A0A9D1PBD5_9FIRM</name>
<evidence type="ECO:0000313" key="2">
    <source>
        <dbReference type="EMBL" id="HIV38135.1"/>
    </source>
</evidence>
<comment type="caution">
    <text evidence="2">The sequence shown here is derived from an EMBL/GenBank/DDBJ whole genome shotgun (WGS) entry which is preliminary data.</text>
</comment>
<feature type="transmembrane region" description="Helical" evidence="1">
    <location>
        <begin position="227"/>
        <end position="250"/>
    </location>
</feature>
<dbReference type="EMBL" id="DXIQ01000024">
    <property type="protein sequence ID" value="HIV38135.1"/>
    <property type="molecule type" value="Genomic_DNA"/>
</dbReference>
<proteinExistence type="predicted"/>
<dbReference type="AlphaFoldDB" id="A0A9D1PBD5"/>